<sequence length="75" mass="8103">MGTMKEAVDLGITKAWMHRSFGTGSVSAEATSYGREHGITVIDGGCPLMFGPTADTGHKWMCRMLKLTGKVPRTM</sequence>
<dbReference type="InterPro" id="IPR003781">
    <property type="entry name" value="CoA-bd"/>
</dbReference>
<evidence type="ECO:0000313" key="3">
    <source>
        <dbReference type="Proteomes" id="UP000035763"/>
    </source>
</evidence>
<organism evidence="2 3">
    <name type="scientific">Nostocoides australiense Ben110</name>
    <dbReference type="NCBI Taxonomy" id="1193182"/>
    <lineage>
        <taxon>Bacteria</taxon>
        <taxon>Bacillati</taxon>
        <taxon>Actinomycetota</taxon>
        <taxon>Actinomycetes</taxon>
        <taxon>Micrococcales</taxon>
        <taxon>Intrasporangiaceae</taxon>
        <taxon>Nostocoides</taxon>
    </lineage>
</organism>
<evidence type="ECO:0000259" key="1">
    <source>
        <dbReference type="Pfam" id="PF13380"/>
    </source>
</evidence>
<dbReference type="AlphaFoldDB" id="W6JX97"/>
<accession>W6JX97</accession>
<comment type="caution">
    <text evidence="2">The sequence shown here is derived from an EMBL/GenBank/DDBJ whole genome shotgun (WGS) entry which is preliminary data.</text>
</comment>
<evidence type="ECO:0000313" key="2">
    <source>
        <dbReference type="EMBL" id="CCH73260.1"/>
    </source>
</evidence>
<name>W6JX97_9MICO</name>
<dbReference type="Proteomes" id="UP000035763">
    <property type="component" value="Unassembled WGS sequence"/>
</dbReference>
<dbReference type="EMBL" id="CAJA01000168">
    <property type="protein sequence ID" value="CCH73260.1"/>
    <property type="molecule type" value="Genomic_DNA"/>
</dbReference>
<reference evidence="2 3" key="1">
    <citation type="journal article" date="2013" name="ISME J.">
        <title>A metabolic model for members of the genus Tetrasphaera involved in enhanced biological phosphorus removal.</title>
        <authorList>
            <person name="Kristiansen R."/>
            <person name="Nguyen H.T.T."/>
            <person name="Saunders A.M."/>
            <person name="Nielsen J.L."/>
            <person name="Wimmer R."/>
            <person name="Le V.Q."/>
            <person name="McIlroy S.J."/>
            <person name="Petrovski S."/>
            <person name="Seviour R.J."/>
            <person name="Calteau A."/>
            <person name="Nielsen K.L."/>
            <person name="Nielsen P.H."/>
        </authorList>
    </citation>
    <scope>NUCLEOTIDE SEQUENCE [LARGE SCALE GENOMIC DNA]</scope>
    <source>
        <strain evidence="2 3">Ben110</strain>
    </source>
</reference>
<proteinExistence type="predicted"/>
<gene>
    <name evidence="2" type="ORF">BN11_250003</name>
</gene>
<feature type="domain" description="CoA-binding" evidence="1">
    <location>
        <begin position="3"/>
        <end position="50"/>
    </location>
</feature>
<dbReference type="Gene3D" id="3.40.50.720">
    <property type="entry name" value="NAD(P)-binding Rossmann-like Domain"/>
    <property type="match status" value="1"/>
</dbReference>
<dbReference type="Pfam" id="PF13380">
    <property type="entry name" value="CoA_binding_2"/>
    <property type="match status" value="1"/>
</dbReference>
<keyword evidence="3" id="KW-1185">Reference proteome</keyword>
<dbReference type="STRING" id="1193182.BN11_250003"/>
<protein>
    <submittedName>
        <fullName evidence="2">CoA-binding domain protein</fullName>
    </submittedName>
</protein>